<comment type="caution">
    <text evidence="7">The sequence shown here is derived from an EMBL/GenBank/DDBJ whole genome shotgun (WGS) entry which is preliminary data.</text>
</comment>
<evidence type="ECO:0000313" key="7">
    <source>
        <dbReference type="EMBL" id="HIP56775.1"/>
    </source>
</evidence>
<evidence type="ECO:0000256" key="5">
    <source>
        <dbReference type="ARBA" id="ARBA00022694"/>
    </source>
</evidence>
<evidence type="ECO:0000256" key="4">
    <source>
        <dbReference type="ARBA" id="ARBA00022691"/>
    </source>
</evidence>
<dbReference type="GO" id="GO:0008175">
    <property type="term" value="F:tRNA methyltransferase activity"/>
    <property type="evidence" value="ECO:0007669"/>
    <property type="project" value="TreeGrafter"/>
</dbReference>
<sequence>MGEPILRRLAKKIFGDELANKLWKRVEIIGDIAILRKPFDVDVEVFKPIAEALLKELKYVKSVWLAVSPVHGDFRIREYIHLAGEHRSETVYREHGCVFKLDIRKVYISPVLSYDHIRVARMVKDGERILNMFAGIGGYSIVISKHAKPSYVLSIDINEYAVTYLKMNIPLNGVEEVNDVIHGDAFLVTQSLSDNSFDRVLIPLPELALKAFQLALRVVRNNGIVHVHLFVESQQKKNAIAEAMRKLTQEPFTGAKIYLHGGHVIRSIGPRKYHVVLDIKVSKYTP</sequence>
<keyword evidence="5" id="KW-0819">tRNA processing</keyword>
<evidence type="ECO:0000256" key="3">
    <source>
        <dbReference type="ARBA" id="ARBA00022679"/>
    </source>
</evidence>
<dbReference type="CDD" id="cd02440">
    <property type="entry name" value="AdoMet_MTases"/>
    <property type="match status" value="1"/>
</dbReference>
<dbReference type="GO" id="GO:0002939">
    <property type="term" value="P:tRNA N1-guanine methylation"/>
    <property type="evidence" value="ECO:0007669"/>
    <property type="project" value="TreeGrafter"/>
</dbReference>
<dbReference type="PANTHER" id="PTHR23245:SF36">
    <property type="entry name" value="TRNA (GUANINE(37)-N1)-METHYLTRANSFERASE"/>
    <property type="match status" value="1"/>
</dbReference>
<dbReference type="AlphaFoldDB" id="A0A832YS94"/>
<dbReference type="InterPro" id="IPR029063">
    <property type="entry name" value="SAM-dependent_MTases_sf"/>
</dbReference>
<dbReference type="Proteomes" id="UP000605805">
    <property type="component" value="Unassembled WGS sequence"/>
</dbReference>
<dbReference type="GO" id="GO:0005737">
    <property type="term" value="C:cytoplasm"/>
    <property type="evidence" value="ECO:0007669"/>
    <property type="project" value="TreeGrafter"/>
</dbReference>
<dbReference type="EMBL" id="DQTV01000037">
    <property type="protein sequence ID" value="HIP56775.1"/>
    <property type="molecule type" value="Genomic_DNA"/>
</dbReference>
<dbReference type="SUPFAM" id="SSF53335">
    <property type="entry name" value="S-adenosyl-L-methionine-dependent methyltransferases"/>
    <property type="match status" value="1"/>
</dbReference>
<keyword evidence="1" id="KW-0963">Cytoplasm</keyword>
<keyword evidence="2 7" id="KW-0489">Methyltransferase</keyword>
<reference evidence="7" key="1">
    <citation type="journal article" date="2020" name="ISME J.">
        <title>Gammaproteobacteria mediating utilization of methyl-, sulfur- and petroleum organic compounds in deep ocean hydrothermal plumes.</title>
        <authorList>
            <person name="Zhou Z."/>
            <person name="Liu Y."/>
            <person name="Pan J."/>
            <person name="Cron B.R."/>
            <person name="Toner B.M."/>
            <person name="Anantharaman K."/>
            <person name="Breier J.A."/>
            <person name="Dick G.J."/>
            <person name="Li M."/>
        </authorList>
    </citation>
    <scope>NUCLEOTIDE SEQUENCE</scope>
    <source>
        <strain evidence="7">SZUA-1435</strain>
    </source>
</reference>
<dbReference type="Gene3D" id="3.30.300.110">
    <property type="entry name" value="Met-10+ protein-like domains"/>
    <property type="match status" value="1"/>
</dbReference>
<evidence type="ECO:0000313" key="8">
    <source>
        <dbReference type="Proteomes" id="UP000605805"/>
    </source>
</evidence>
<evidence type="ECO:0000256" key="1">
    <source>
        <dbReference type="ARBA" id="ARBA00022490"/>
    </source>
</evidence>
<gene>
    <name evidence="7" type="ORF">EYH02_01705</name>
</gene>
<organism evidence="7 8">
    <name type="scientific">Ignisphaera aggregans</name>
    <dbReference type="NCBI Taxonomy" id="334771"/>
    <lineage>
        <taxon>Archaea</taxon>
        <taxon>Thermoproteota</taxon>
        <taxon>Thermoprotei</taxon>
        <taxon>Desulfurococcales</taxon>
        <taxon>Desulfurococcaceae</taxon>
        <taxon>Ignisphaera</taxon>
    </lineage>
</organism>
<name>A0A832YS94_9CREN</name>
<proteinExistence type="predicted"/>
<dbReference type="PANTHER" id="PTHR23245">
    <property type="entry name" value="TRNA METHYLTRANSFERASE"/>
    <property type="match status" value="1"/>
</dbReference>
<dbReference type="InterPro" id="IPR056744">
    <property type="entry name" value="TRM5/TYW2-like_N"/>
</dbReference>
<keyword evidence="4" id="KW-0949">S-adenosyl-L-methionine</keyword>
<dbReference type="PROSITE" id="PS51684">
    <property type="entry name" value="SAM_MT_TRM5_TYW2"/>
    <property type="match status" value="1"/>
</dbReference>
<dbReference type="Pfam" id="PF02475">
    <property type="entry name" value="TRM5-TYW2_MTfase"/>
    <property type="match status" value="1"/>
</dbReference>
<dbReference type="Pfam" id="PF25133">
    <property type="entry name" value="TYW2_N_2"/>
    <property type="match status" value="1"/>
</dbReference>
<evidence type="ECO:0000256" key="2">
    <source>
        <dbReference type="ARBA" id="ARBA00022603"/>
    </source>
</evidence>
<evidence type="ECO:0000259" key="6">
    <source>
        <dbReference type="PROSITE" id="PS51684"/>
    </source>
</evidence>
<feature type="domain" description="SAM-dependent methyltransferase TRM5/TYW2-type" evidence="6">
    <location>
        <begin position="26"/>
        <end position="283"/>
    </location>
</feature>
<keyword evidence="3 7" id="KW-0808">Transferase</keyword>
<accession>A0A832YS94</accession>
<dbReference type="InterPro" id="IPR030382">
    <property type="entry name" value="MeTrfase_TRM5/TYW2"/>
</dbReference>
<protein>
    <submittedName>
        <fullName evidence="7">Class I SAM-dependent methyltransferase family protein</fullName>
    </submittedName>
</protein>
<dbReference type="InterPro" id="IPR056743">
    <property type="entry name" value="TRM5-TYW2-like_MTfase"/>
</dbReference>
<dbReference type="Gene3D" id="3.40.50.150">
    <property type="entry name" value="Vaccinia Virus protein VP39"/>
    <property type="match status" value="1"/>
</dbReference>